<evidence type="ECO:0000313" key="2">
    <source>
        <dbReference type="Proteomes" id="UP000837857"/>
    </source>
</evidence>
<accession>A0ABN8ICJ1</accession>
<protein>
    <submittedName>
        <fullName evidence="1">Uncharacterized protein</fullName>
    </submittedName>
</protein>
<name>A0ABN8ICJ1_9NEOP</name>
<gene>
    <name evidence="1" type="ORF">IPOD504_LOCUS7617</name>
</gene>
<dbReference type="EMBL" id="OW152814">
    <property type="protein sequence ID" value="CAH2050702.1"/>
    <property type="molecule type" value="Genomic_DNA"/>
</dbReference>
<feature type="non-terminal residue" evidence="1">
    <location>
        <position position="74"/>
    </location>
</feature>
<organism evidence="1 2">
    <name type="scientific">Iphiclides podalirius</name>
    <name type="common">scarce swallowtail</name>
    <dbReference type="NCBI Taxonomy" id="110791"/>
    <lineage>
        <taxon>Eukaryota</taxon>
        <taxon>Metazoa</taxon>
        <taxon>Ecdysozoa</taxon>
        <taxon>Arthropoda</taxon>
        <taxon>Hexapoda</taxon>
        <taxon>Insecta</taxon>
        <taxon>Pterygota</taxon>
        <taxon>Neoptera</taxon>
        <taxon>Endopterygota</taxon>
        <taxon>Lepidoptera</taxon>
        <taxon>Glossata</taxon>
        <taxon>Ditrysia</taxon>
        <taxon>Papilionoidea</taxon>
        <taxon>Papilionidae</taxon>
        <taxon>Papilioninae</taxon>
        <taxon>Iphiclides</taxon>
    </lineage>
</organism>
<sequence>MGKERARSRHFGTRCEEELRRGELARSARPLGERCPLYRTERIATSAIGWSPANRRAQCSGMMSAFVSLTRNLN</sequence>
<evidence type="ECO:0000313" key="1">
    <source>
        <dbReference type="EMBL" id="CAH2050702.1"/>
    </source>
</evidence>
<proteinExistence type="predicted"/>
<reference evidence="1" key="1">
    <citation type="submission" date="2022-03" db="EMBL/GenBank/DDBJ databases">
        <authorList>
            <person name="Martin H S."/>
        </authorList>
    </citation>
    <scope>NUCLEOTIDE SEQUENCE</scope>
</reference>
<keyword evidence="2" id="KW-1185">Reference proteome</keyword>
<dbReference type="Proteomes" id="UP000837857">
    <property type="component" value="Chromosome 2"/>
</dbReference>